<protein>
    <submittedName>
        <fullName evidence="2">FAD-dependent oxidoreductase</fullName>
    </submittedName>
</protein>
<organism evidence="2 3">
    <name type="scientific">Methylomonas methanica</name>
    <dbReference type="NCBI Taxonomy" id="421"/>
    <lineage>
        <taxon>Bacteria</taxon>
        <taxon>Pseudomonadati</taxon>
        <taxon>Pseudomonadota</taxon>
        <taxon>Gammaproteobacteria</taxon>
        <taxon>Methylococcales</taxon>
        <taxon>Methylococcaceae</taxon>
        <taxon>Methylomonas</taxon>
    </lineage>
</organism>
<evidence type="ECO:0000313" key="2">
    <source>
        <dbReference type="EMBL" id="OAH96527.1"/>
    </source>
</evidence>
<dbReference type="InterPro" id="IPR036188">
    <property type="entry name" value="FAD/NAD-bd_sf"/>
</dbReference>
<dbReference type="Gene3D" id="3.30.70.1990">
    <property type="match status" value="1"/>
</dbReference>
<proteinExistence type="predicted"/>
<dbReference type="AlphaFoldDB" id="A0A177LSQ8"/>
<dbReference type="InterPro" id="IPR002937">
    <property type="entry name" value="Amino_oxidase"/>
</dbReference>
<reference evidence="2 3" key="1">
    <citation type="submission" date="2016-03" db="EMBL/GenBank/DDBJ databases">
        <authorList>
            <person name="Ploux O."/>
        </authorList>
    </citation>
    <scope>NUCLEOTIDE SEQUENCE [LARGE SCALE GENOMIC DNA]</scope>
    <source>
        <strain evidence="2 3">R-45363</strain>
    </source>
</reference>
<sequence length="413" mass="46368">MKIAIIGSGISGLTAAYYLHKNHEITVFEARGQVGGHTDTHSIELAGTAWQVDTGFIVFNDWTYPNFIRLIDELGVKWQDSKMSFSVKSERSGLEYKGGDLNGLFAQRRNLLSPSFLKMIADILRFNKQAMQWIASGNDQTTLGGYLADRGYSEAFIQHYIIPMGAAIWSASEADMLRFPARYFLRFFQNHGMLQVRNRPVWRVIQGGSRSYLAPLTQGFKENIRVNSPIESVSRDSQGALLKPRACEAERFDSVIFACHSDQALRLLSDANPQEQAILGAIPYKENVAILHTDTSVLPTSTRAWAAWNYHVLPQARDCVALTYNMNILQSLPAPETFCVTLNYPEAIDPKRIIKQLVYHHPMFSLQGVAAQQRHAEISGVNHTHYCGAYWGFGFHEDGVRSALKVVEQISHA</sequence>
<dbReference type="GO" id="GO:0016491">
    <property type="term" value="F:oxidoreductase activity"/>
    <property type="evidence" value="ECO:0007669"/>
    <property type="project" value="InterPro"/>
</dbReference>
<accession>A0A177LSQ8</accession>
<dbReference type="Gene3D" id="1.10.405.20">
    <property type="match status" value="1"/>
</dbReference>
<dbReference type="PANTHER" id="PTHR42923:SF17">
    <property type="entry name" value="AMINE OXIDASE DOMAIN-CONTAINING PROTEIN"/>
    <property type="match status" value="1"/>
</dbReference>
<dbReference type="RefSeq" id="WP_064010737.1">
    <property type="nucleotide sequence ID" value="NZ_LUUG01000131.1"/>
</dbReference>
<dbReference type="EMBL" id="LUUG01000131">
    <property type="protein sequence ID" value="OAH96527.1"/>
    <property type="molecule type" value="Genomic_DNA"/>
</dbReference>
<evidence type="ECO:0000259" key="1">
    <source>
        <dbReference type="Pfam" id="PF01593"/>
    </source>
</evidence>
<feature type="domain" description="Amine oxidase" evidence="1">
    <location>
        <begin position="10"/>
        <end position="296"/>
    </location>
</feature>
<dbReference type="Proteomes" id="UP000078090">
    <property type="component" value="Unassembled WGS sequence"/>
</dbReference>
<dbReference type="Pfam" id="PF01593">
    <property type="entry name" value="Amino_oxidase"/>
    <property type="match status" value="1"/>
</dbReference>
<dbReference type="FunFam" id="1.10.405.20:FF:000001">
    <property type="entry name" value="Amine oxidase"/>
    <property type="match status" value="1"/>
</dbReference>
<dbReference type="SUPFAM" id="SSF51905">
    <property type="entry name" value="FAD/NAD(P)-binding domain"/>
    <property type="match status" value="1"/>
</dbReference>
<dbReference type="InterPro" id="IPR050464">
    <property type="entry name" value="Zeta_carotene_desat/Oxidored"/>
</dbReference>
<name>A0A177LSQ8_METMH</name>
<dbReference type="Gene3D" id="3.50.50.60">
    <property type="entry name" value="FAD/NAD(P)-binding domain"/>
    <property type="match status" value="1"/>
</dbReference>
<gene>
    <name evidence="2" type="ORF">A1332_22370</name>
</gene>
<comment type="caution">
    <text evidence="2">The sequence shown here is derived from an EMBL/GenBank/DDBJ whole genome shotgun (WGS) entry which is preliminary data.</text>
</comment>
<dbReference type="OrthoDB" id="20837at2"/>
<evidence type="ECO:0000313" key="3">
    <source>
        <dbReference type="Proteomes" id="UP000078090"/>
    </source>
</evidence>
<dbReference type="PANTHER" id="PTHR42923">
    <property type="entry name" value="PROTOPORPHYRINOGEN OXIDASE"/>
    <property type="match status" value="1"/>
</dbReference>